<reference evidence="2 3" key="1">
    <citation type="journal article" date="2017" name="Clin. Infect. Dis.">
        <title>Increased Risk for Meningococcal Disease among Men who have Sex with Men in the United States, 2012-2015.</title>
        <authorList>
            <person name="Folaranmi T.A."/>
            <person name="Kretz C.B."/>
            <person name="Kamiya H."/>
            <person name="MacNeil J.R."/>
            <person name="Whaley M.J."/>
            <person name="Blain A."/>
            <person name="Antwi M."/>
            <person name="Dorsinville M."/>
            <person name="Pacilli M."/>
            <person name="Smith S."/>
            <person name="Civen R."/>
            <person name="Ngo V."/>
            <person name="Winter K."/>
            <person name="Harriman K."/>
            <person name="Wang X."/>
            <person name="Bowen V.B."/>
            <person name="Patel M."/>
            <person name="Martin S."/>
            <person name="Misegades L."/>
            <person name="Meyer S.A."/>
        </authorList>
    </citation>
    <scope>NUCLEOTIDE SEQUENCE [LARGE SCALE GENOMIC DNA]</scope>
    <source>
        <strain evidence="2 3">M26503</strain>
    </source>
</reference>
<evidence type="ECO:0000313" key="3">
    <source>
        <dbReference type="Proteomes" id="UP000217930"/>
    </source>
</evidence>
<keyword evidence="1" id="KW-0812">Transmembrane</keyword>
<keyword evidence="1" id="KW-1133">Transmembrane helix</keyword>
<organism evidence="2 3">
    <name type="scientific">Neisseria meningitidis</name>
    <dbReference type="NCBI Taxonomy" id="487"/>
    <lineage>
        <taxon>Bacteria</taxon>
        <taxon>Pseudomonadati</taxon>
        <taxon>Pseudomonadota</taxon>
        <taxon>Betaproteobacteria</taxon>
        <taxon>Neisseriales</taxon>
        <taxon>Neisseriaceae</taxon>
        <taxon>Neisseria</taxon>
    </lineage>
</organism>
<comment type="caution">
    <text evidence="2">The sequence shown here is derived from an EMBL/GenBank/DDBJ whole genome shotgun (WGS) entry which is preliminary data.</text>
</comment>
<feature type="transmembrane region" description="Helical" evidence="1">
    <location>
        <begin position="6"/>
        <end position="23"/>
    </location>
</feature>
<keyword evidence="1" id="KW-0472">Membrane</keyword>
<proteinExistence type="predicted"/>
<sequence>MMLNQGFCEAFIVVVLMGIAAIMRKRPSFSKPPYRFRVCPSSRPDLQ</sequence>
<accession>A0AB36RSM5</accession>
<dbReference type="AlphaFoldDB" id="A0AB36RSM5"/>
<gene>
    <name evidence="2" type="ORF">CNQ34_10330</name>
</gene>
<evidence type="ECO:0000256" key="1">
    <source>
        <dbReference type="SAM" id="Phobius"/>
    </source>
</evidence>
<dbReference type="Proteomes" id="UP000217930">
    <property type="component" value="Unassembled WGS sequence"/>
</dbReference>
<dbReference type="EMBL" id="NTLY01000002">
    <property type="protein sequence ID" value="PBJ88185.1"/>
    <property type="molecule type" value="Genomic_DNA"/>
</dbReference>
<evidence type="ECO:0000313" key="2">
    <source>
        <dbReference type="EMBL" id="PBJ88185.1"/>
    </source>
</evidence>
<protein>
    <submittedName>
        <fullName evidence="2">Uncharacterized protein</fullName>
    </submittedName>
</protein>
<name>A0AB36RSM5_NEIME</name>